<dbReference type="GO" id="GO:0016832">
    <property type="term" value="F:aldehyde-lyase activity"/>
    <property type="evidence" value="ECO:0007669"/>
    <property type="project" value="InterPro"/>
</dbReference>
<name>A0A1U7NE05_9FIRM</name>
<proteinExistence type="predicted"/>
<dbReference type="GO" id="GO:0005737">
    <property type="term" value="C:cytoplasm"/>
    <property type="evidence" value="ECO:0007669"/>
    <property type="project" value="UniProtKB-SubCell"/>
</dbReference>
<dbReference type="PANTHER" id="PTHR10683:SF28">
    <property type="entry name" value="TRANSALDOLASE C"/>
    <property type="match status" value="1"/>
</dbReference>
<dbReference type="InterPro" id="IPR018225">
    <property type="entry name" value="Transaldolase_AS"/>
</dbReference>
<dbReference type="EMBL" id="MPJW01000196">
    <property type="protein sequence ID" value="OLU37630.1"/>
    <property type="molecule type" value="Genomic_DNA"/>
</dbReference>
<dbReference type="PROSITE" id="PS01054">
    <property type="entry name" value="TRANSALDOLASE_1"/>
    <property type="match status" value="1"/>
</dbReference>
<dbReference type="OrthoDB" id="9807051at2"/>
<organism evidence="3 4">
    <name type="scientific">Ileibacterium valens</name>
    <dbReference type="NCBI Taxonomy" id="1862668"/>
    <lineage>
        <taxon>Bacteria</taxon>
        <taxon>Bacillati</taxon>
        <taxon>Bacillota</taxon>
        <taxon>Erysipelotrichia</taxon>
        <taxon>Erysipelotrichales</taxon>
        <taxon>Erysipelotrichaceae</taxon>
        <taxon>Ileibacterium</taxon>
    </lineage>
</organism>
<gene>
    <name evidence="3" type="ORF">BO222_10190</name>
</gene>
<dbReference type="Proteomes" id="UP000186341">
    <property type="component" value="Unassembled WGS sequence"/>
</dbReference>
<dbReference type="CDD" id="cd00956">
    <property type="entry name" value="Transaldolase_FSA"/>
    <property type="match status" value="1"/>
</dbReference>
<comment type="caution">
    <text evidence="3">The sequence shown here is derived from an EMBL/GenBank/DDBJ whole genome shotgun (WGS) entry which is preliminary data.</text>
</comment>
<evidence type="ECO:0000256" key="2">
    <source>
        <dbReference type="ARBA" id="ARBA00023270"/>
    </source>
</evidence>
<evidence type="ECO:0000313" key="3">
    <source>
        <dbReference type="EMBL" id="OLU37630.1"/>
    </source>
</evidence>
<evidence type="ECO:0000256" key="1">
    <source>
        <dbReference type="ARBA" id="ARBA00004496"/>
    </source>
</evidence>
<keyword evidence="4" id="KW-1185">Reference proteome</keyword>
<evidence type="ECO:0000313" key="4">
    <source>
        <dbReference type="Proteomes" id="UP000186341"/>
    </source>
</evidence>
<dbReference type="Pfam" id="PF00923">
    <property type="entry name" value="TAL_FSA"/>
    <property type="match status" value="1"/>
</dbReference>
<dbReference type="InterPro" id="IPR033919">
    <property type="entry name" value="TSA/FSA_arc/bac"/>
</dbReference>
<dbReference type="SUPFAM" id="SSF51569">
    <property type="entry name" value="Aldolase"/>
    <property type="match status" value="1"/>
</dbReference>
<dbReference type="GO" id="GO:0005975">
    <property type="term" value="P:carbohydrate metabolic process"/>
    <property type="evidence" value="ECO:0007669"/>
    <property type="project" value="InterPro"/>
</dbReference>
<accession>A0A1U7NE05</accession>
<reference evidence="3 4" key="1">
    <citation type="submission" date="2016-11" db="EMBL/GenBank/DDBJ databases">
        <title>Description of two novel members of the family Erysipelotrichaceae: Ileibacterium lipovorans gen. nov., sp. nov. and Dubosiella newyorkensis, gen. nov., sp. nov.</title>
        <authorList>
            <person name="Cox L.M."/>
            <person name="Sohn J."/>
            <person name="Tyrrell K.L."/>
            <person name="Citron D.M."/>
            <person name="Lawson P.A."/>
            <person name="Patel N.B."/>
            <person name="Iizumi T."/>
            <person name="Perez-Perez G.I."/>
            <person name="Goldstein E.J."/>
            <person name="Blaser M.J."/>
        </authorList>
    </citation>
    <scope>NUCLEOTIDE SEQUENCE [LARGE SCALE GENOMIC DNA]</scope>
    <source>
        <strain evidence="3 4">NYU-BL-A3</strain>
    </source>
</reference>
<protein>
    <submittedName>
        <fullName evidence="3">Fructose-6-phosphate aldolase</fullName>
    </submittedName>
</protein>
<keyword evidence="2" id="KW-0704">Schiff base</keyword>
<dbReference type="InterPro" id="IPR013785">
    <property type="entry name" value="Aldolase_TIM"/>
</dbReference>
<sequence length="223" mass="24406">MEFMLDTADTKAIKDLDTLLSIDGVTTNPTIITKSGKDPEQAIADIISILRPEQKMFVHVVSTDYDGIMAEARKISALRPENMYVKIPVTRAGLMAIKQCAKEGIHTLATAIYSAAEGYLAAANGADYLAPYVNRICNYTNGVAEVVRLLNMLSANNMKARVIAASFKNANQVNELIENGIQAVTVAPDVVTQMYNHPATELAVEEFTENWDKAYGRKTLFGE</sequence>
<comment type="subcellular location">
    <subcellularLocation>
        <location evidence="1">Cytoplasm</location>
    </subcellularLocation>
</comment>
<dbReference type="InterPro" id="IPR001585">
    <property type="entry name" value="TAL/FSA"/>
</dbReference>
<dbReference type="AlphaFoldDB" id="A0A1U7NE05"/>
<dbReference type="PANTHER" id="PTHR10683">
    <property type="entry name" value="TRANSALDOLASE"/>
    <property type="match status" value="1"/>
</dbReference>
<dbReference type="Gene3D" id="3.20.20.70">
    <property type="entry name" value="Aldolase class I"/>
    <property type="match status" value="1"/>
</dbReference>